<sequence>MPSIVIWSVSTDDPSKSTHEIVIPLTSPTVTSLDISPDCRSVMVVVTSHDRSDESAILVSSGVTLPASGSVQPSLRTPGSSSCGGSSVGSKLTPQSTESHPCLQSEVVVWVELAGGLPEPPTAIAWIEYSPVVVSSTEALLEEEAVTYVCMGFLTGEVTLIDADGAD</sequence>
<feature type="region of interest" description="Disordered" evidence="1">
    <location>
        <begin position="67"/>
        <end position="98"/>
    </location>
</feature>
<feature type="compositionally biased region" description="Polar residues" evidence="1">
    <location>
        <begin position="67"/>
        <end position="78"/>
    </location>
</feature>
<dbReference type="Proteomes" id="UP000007800">
    <property type="component" value="Unassembled WGS sequence"/>
</dbReference>
<dbReference type="RefSeq" id="XP_002785796.1">
    <property type="nucleotide sequence ID" value="XM_002785750.1"/>
</dbReference>
<dbReference type="InParanoid" id="C5KCJ3"/>
<name>C5KCJ3_PERM5</name>
<keyword evidence="3" id="KW-1185">Reference proteome</keyword>
<reference evidence="2 3" key="1">
    <citation type="submission" date="2008-07" db="EMBL/GenBank/DDBJ databases">
        <authorList>
            <person name="El-Sayed N."/>
            <person name="Caler E."/>
            <person name="Inman J."/>
            <person name="Amedeo P."/>
            <person name="Hass B."/>
            <person name="Wortman J."/>
        </authorList>
    </citation>
    <scope>NUCLEOTIDE SEQUENCE [LARGE SCALE GENOMIC DNA]</scope>
    <source>
        <strain evidence="3">ATCC 50983 / TXsc</strain>
    </source>
</reference>
<organism evidence="3">
    <name type="scientific">Perkinsus marinus (strain ATCC 50983 / TXsc)</name>
    <dbReference type="NCBI Taxonomy" id="423536"/>
    <lineage>
        <taxon>Eukaryota</taxon>
        <taxon>Sar</taxon>
        <taxon>Alveolata</taxon>
        <taxon>Perkinsozoa</taxon>
        <taxon>Perkinsea</taxon>
        <taxon>Perkinsida</taxon>
        <taxon>Perkinsidae</taxon>
        <taxon>Perkinsus</taxon>
    </lineage>
</organism>
<dbReference type="AlphaFoldDB" id="C5KCJ3"/>
<dbReference type="GeneID" id="9086987"/>
<dbReference type="EMBL" id="GG671995">
    <property type="protein sequence ID" value="EER17592.1"/>
    <property type="molecule type" value="Genomic_DNA"/>
</dbReference>
<feature type="non-terminal residue" evidence="2">
    <location>
        <position position="167"/>
    </location>
</feature>
<protein>
    <submittedName>
        <fullName evidence="2">Uncharacterized protein</fullName>
    </submittedName>
</protein>
<evidence type="ECO:0000313" key="2">
    <source>
        <dbReference type="EMBL" id="EER17592.1"/>
    </source>
</evidence>
<accession>C5KCJ3</accession>
<feature type="compositionally biased region" description="Low complexity" evidence="1">
    <location>
        <begin position="79"/>
        <end position="90"/>
    </location>
</feature>
<proteinExistence type="predicted"/>
<gene>
    <name evidence="2" type="ORF">Pmar_PMAR023508</name>
</gene>
<evidence type="ECO:0000313" key="3">
    <source>
        <dbReference type="Proteomes" id="UP000007800"/>
    </source>
</evidence>
<evidence type="ECO:0000256" key="1">
    <source>
        <dbReference type="SAM" id="MobiDB-lite"/>
    </source>
</evidence>
<dbReference type="OrthoDB" id="439871at2759"/>